<evidence type="ECO:0008006" key="3">
    <source>
        <dbReference type="Google" id="ProtNLM"/>
    </source>
</evidence>
<evidence type="ECO:0000313" key="1">
    <source>
        <dbReference type="EMBL" id="SAL00043.1"/>
    </source>
</evidence>
<reference evidence="1" key="1">
    <citation type="submission" date="2016-01" db="EMBL/GenBank/DDBJ databases">
        <authorList>
            <person name="Peeters C."/>
        </authorList>
    </citation>
    <scope>NUCLEOTIDE SEQUENCE</scope>
    <source>
        <strain evidence="1">LMG 29321</strain>
    </source>
</reference>
<dbReference type="InterPro" id="IPR009962">
    <property type="entry name" value="DUF1488"/>
</dbReference>
<dbReference type="Pfam" id="PF07369">
    <property type="entry name" value="DUF1488"/>
    <property type="match status" value="1"/>
</dbReference>
<dbReference type="RefSeq" id="WP_062609702.1">
    <property type="nucleotide sequence ID" value="NZ_FCOX02000040.1"/>
</dbReference>
<gene>
    <name evidence="1" type="ORF">AWB78_05877</name>
</gene>
<keyword evidence="2" id="KW-1185">Reference proteome</keyword>
<accession>A0A158DZU2</accession>
<comment type="caution">
    <text evidence="1">The sequence shown here is derived from an EMBL/GenBank/DDBJ whole genome shotgun (WGS) entry which is preliminary data.</text>
</comment>
<evidence type="ECO:0000313" key="2">
    <source>
        <dbReference type="Proteomes" id="UP000071859"/>
    </source>
</evidence>
<organism evidence="1 2">
    <name type="scientific">Caballeronia calidae</name>
    <dbReference type="NCBI Taxonomy" id="1777139"/>
    <lineage>
        <taxon>Bacteria</taxon>
        <taxon>Pseudomonadati</taxon>
        <taxon>Pseudomonadota</taxon>
        <taxon>Betaproteobacteria</taxon>
        <taxon>Burkholderiales</taxon>
        <taxon>Burkholderiaceae</taxon>
        <taxon>Caballeronia</taxon>
    </lineage>
</organism>
<dbReference type="EMBL" id="FCOX02000040">
    <property type="protein sequence ID" value="SAL00043.1"/>
    <property type="molecule type" value="Genomic_DNA"/>
</dbReference>
<name>A0A158DZU2_9BURK</name>
<proteinExistence type="predicted"/>
<dbReference type="AlphaFoldDB" id="A0A158DZU2"/>
<dbReference type="Proteomes" id="UP000071859">
    <property type="component" value="Unassembled WGS sequence"/>
</dbReference>
<protein>
    <recommendedName>
        <fullName evidence="3">DUF1488 domain-containing protein</fullName>
    </recommendedName>
</protein>
<dbReference type="OrthoDB" id="9105893at2"/>
<sequence>MKVLVPEPRISADRRFVAFDLIWKGETVSCTVLRIALEAYFWLPPNANEARMLKVFNDGFSRIHGVAQRKLRAHPSATIELNIADFDKR</sequence>